<keyword evidence="3" id="KW-1185">Reference proteome</keyword>
<proteinExistence type="predicted"/>
<dbReference type="EMBL" id="JBAGLP010000116">
    <property type="protein sequence ID" value="MEG3614592.1"/>
    <property type="molecule type" value="Genomic_DNA"/>
</dbReference>
<evidence type="ECO:0000313" key="3">
    <source>
        <dbReference type="Proteomes" id="UP001310387"/>
    </source>
</evidence>
<feature type="signal peptide" evidence="1">
    <location>
        <begin position="1"/>
        <end position="25"/>
    </location>
</feature>
<comment type="caution">
    <text evidence="2">The sequence shown here is derived from an EMBL/GenBank/DDBJ whole genome shotgun (WGS) entry which is preliminary data.</text>
</comment>
<evidence type="ECO:0000256" key="1">
    <source>
        <dbReference type="SAM" id="SignalP"/>
    </source>
</evidence>
<sequence>MATAGAVTLGLALTSGVAVVPAAVAVDDVTTIELDSDRAWRGQVVGVPVTVTEGGAPAEGYVQLFVDGAPPLPSVALSEGRAMLALFTGGQPVGPHELEVRHVDWNATTECRCTSSATTSLQILEPTVPVLTPGSWLYGDPVTLRYDVTGTDLATDGTVTLWGDDSSEAPLVDGVAELELAGDETDGWSITLKQRDAENNTVSTWRLPVDVKSKPVTADVEIPETWRRGETVRIAVDVASDHGTPTGEASVTYLDGAEGVRLARETLVDGRGELVVDVTDLPVGEQRIEIRTHGGREYENTRAEHVVEVLPPATRVRVSTDRRWTYAQRRSVDVDVTSSVGTPEGRVVLHQAGRRIGAADLMQGRASVRVWGKKVDPGRRTIVARFVPDSAEHAPSRTSWTQRVRKAQPTVSLRMRRTTYWADVPLTGKKSGRIVVRTPRMPEVGKVVLQTRDPHANNDSWRTRKSWWLSRSEDGVQRIKVPARYLDKVGDRSGRVFLRVRYVPADSAHVAKRRSPRLALYFT</sequence>
<evidence type="ECO:0000313" key="2">
    <source>
        <dbReference type="EMBL" id="MEG3614592.1"/>
    </source>
</evidence>
<dbReference type="RefSeq" id="WP_332901365.1">
    <property type="nucleotide sequence ID" value="NZ_JBAGLP010000116.1"/>
</dbReference>
<reference evidence="2" key="2">
    <citation type="submission" date="2024-02" db="EMBL/GenBank/DDBJ databases">
        <authorList>
            <person name="Prathaban M."/>
            <person name="Mythili R."/>
            <person name="Sharmila Devi N."/>
            <person name="Sobanaa M."/>
            <person name="Prathiviraj R."/>
            <person name="Selvin J."/>
        </authorList>
    </citation>
    <scope>NUCLEOTIDE SEQUENCE</scope>
    <source>
        <strain evidence="2">MP1014</strain>
    </source>
</reference>
<name>A0ABU7Z532_9MICO</name>
<accession>A0ABU7Z532</accession>
<feature type="chain" id="PRO_5045373308" description="Ig-like domain-containing protein" evidence="1">
    <location>
        <begin position="26"/>
        <end position="523"/>
    </location>
</feature>
<evidence type="ECO:0008006" key="4">
    <source>
        <dbReference type="Google" id="ProtNLM"/>
    </source>
</evidence>
<dbReference type="Proteomes" id="UP001310387">
    <property type="component" value="Unassembled WGS sequence"/>
</dbReference>
<organism evidence="2 3">
    <name type="scientific">Isoptericola haloaureus</name>
    <dbReference type="NCBI Taxonomy" id="1542902"/>
    <lineage>
        <taxon>Bacteria</taxon>
        <taxon>Bacillati</taxon>
        <taxon>Actinomycetota</taxon>
        <taxon>Actinomycetes</taxon>
        <taxon>Micrococcales</taxon>
        <taxon>Promicromonosporaceae</taxon>
        <taxon>Isoptericola</taxon>
    </lineage>
</organism>
<gene>
    <name evidence="2" type="ORF">V5O49_05580</name>
</gene>
<reference evidence="2" key="1">
    <citation type="journal article" date="2024" name="Antonie Van Leeuwenhoek">
        <title>Isoptericola haloaureus sp. nov., a dimorphic actinobacterium isolated from mangrove sediments of southeast India, implicating biosaline agricultural significance through nitrogen fixation and salt tolerance genes.</title>
        <authorList>
            <person name="Prathaban M."/>
            <person name="Prathiviraj R."/>
            <person name="Ravichandran M."/>
            <person name="Natarajan S.D."/>
            <person name="Sobanaa M."/>
            <person name="Hari Krishna Kumar S."/>
            <person name="Chandrasekar V."/>
            <person name="Selvin J."/>
        </authorList>
    </citation>
    <scope>NUCLEOTIDE SEQUENCE</scope>
    <source>
        <strain evidence="2">MP1014</strain>
    </source>
</reference>
<keyword evidence="1" id="KW-0732">Signal</keyword>
<protein>
    <recommendedName>
        <fullName evidence="4">Ig-like domain-containing protein</fullName>
    </recommendedName>
</protein>